<comment type="caution">
    <text evidence="1">The sequence shown here is derived from an EMBL/GenBank/DDBJ whole genome shotgun (WGS) entry which is preliminary data.</text>
</comment>
<protein>
    <submittedName>
        <fullName evidence="1">Uncharacterized protein</fullName>
    </submittedName>
</protein>
<gene>
    <name evidence="1" type="ORF">FHX73_111064</name>
</gene>
<sequence length="62" mass="7494">MTRYEYDYEERTSEMTLRTYRIQPDGTRVELSARTVRNGEPYFRPITGEWPECRCTRCVRPA</sequence>
<name>A0A561UD31_9ACTN</name>
<dbReference type="Proteomes" id="UP000317940">
    <property type="component" value="Unassembled WGS sequence"/>
</dbReference>
<dbReference type="OrthoDB" id="3873895at2"/>
<reference evidence="1 2" key="1">
    <citation type="submission" date="2019-06" db="EMBL/GenBank/DDBJ databases">
        <title>Sequencing the genomes of 1000 actinobacteria strains.</title>
        <authorList>
            <person name="Klenk H.-P."/>
        </authorList>
    </citation>
    <scope>NUCLEOTIDE SEQUENCE [LARGE SCALE GENOMIC DNA]</scope>
    <source>
        <strain evidence="1 2">DSM 44826</strain>
    </source>
</reference>
<proteinExistence type="predicted"/>
<dbReference type="AlphaFoldDB" id="A0A561UD31"/>
<evidence type="ECO:0000313" key="2">
    <source>
        <dbReference type="Proteomes" id="UP000317940"/>
    </source>
</evidence>
<keyword evidence="2" id="KW-1185">Reference proteome</keyword>
<evidence type="ECO:0000313" key="1">
    <source>
        <dbReference type="EMBL" id="TWF97284.1"/>
    </source>
</evidence>
<organism evidence="1 2">
    <name type="scientific">Kitasatospora viridis</name>
    <dbReference type="NCBI Taxonomy" id="281105"/>
    <lineage>
        <taxon>Bacteria</taxon>
        <taxon>Bacillati</taxon>
        <taxon>Actinomycetota</taxon>
        <taxon>Actinomycetes</taxon>
        <taxon>Kitasatosporales</taxon>
        <taxon>Streptomycetaceae</taxon>
        <taxon>Kitasatospora</taxon>
    </lineage>
</organism>
<dbReference type="EMBL" id="VIWT01000001">
    <property type="protein sequence ID" value="TWF97284.1"/>
    <property type="molecule type" value="Genomic_DNA"/>
</dbReference>
<accession>A0A561UD31</accession>
<dbReference type="RefSeq" id="WP_145903668.1">
    <property type="nucleotide sequence ID" value="NZ_BAAAMZ010000008.1"/>
</dbReference>